<feature type="compositionally biased region" description="Polar residues" evidence="6">
    <location>
        <begin position="143"/>
        <end position="165"/>
    </location>
</feature>
<dbReference type="SUPFAM" id="SSF56112">
    <property type="entry name" value="Protein kinase-like (PK-like)"/>
    <property type="match status" value="1"/>
</dbReference>
<evidence type="ECO:0000256" key="6">
    <source>
        <dbReference type="SAM" id="MobiDB-lite"/>
    </source>
</evidence>
<dbReference type="GO" id="GO:0005524">
    <property type="term" value="F:ATP binding"/>
    <property type="evidence" value="ECO:0007669"/>
    <property type="project" value="UniProtKB-UniRule"/>
</dbReference>
<keyword evidence="4 5" id="KW-0067">ATP-binding</keyword>
<dbReference type="PANTHER" id="PTHR44329">
    <property type="entry name" value="SERINE/THREONINE-PROTEIN KINASE TNNI3K-RELATED"/>
    <property type="match status" value="1"/>
</dbReference>
<dbReference type="InterPro" id="IPR051681">
    <property type="entry name" value="Ser/Thr_Kinases-Pseudokinases"/>
</dbReference>
<gene>
    <name evidence="8" type="ORF">CEUSTIGMA_g9271.t1</name>
</gene>
<name>A0A250XFL0_9CHLO</name>
<dbReference type="Proteomes" id="UP000232323">
    <property type="component" value="Unassembled WGS sequence"/>
</dbReference>
<feature type="region of interest" description="Disordered" evidence="6">
    <location>
        <begin position="662"/>
        <end position="682"/>
    </location>
</feature>
<dbReference type="PROSITE" id="PS00107">
    <property type="entry name" value="PROTEIN_KINASE_ATP"/>
    <property type="match status" value="1"/>
</dbReference>
<dbReference type="PROSITE" id="PS00108">
    <property type="entry name" value="PROTEIN_KINASE_ST"/>
    <property type="match status" value="1"/>
</dbReference>
<organism evidence="8 9">
    <name type="scientific">Chlamydomonas eustigma</name>
    <dbReference type="NCBI Taxonomy" id="1157962"/>
    <lineage>
        <taxon>Eukaryota</taxon>
        <taxon>Viridiplantae</taxon>
        <taxon>Chlorophyta</taxon>
        <taxon>core chlorophytes</taxon>
        <taxon>Chlorophyceae</taxon>
        <taxon>CS clade</taxon>
        <taxon>Chlamydomonadales</taxon>
        <taxon>Chlamydomonadaceae</taxon>
        <taxon>Chlamydomonas</taxon>
    </lineage>
</organism>
<dbReference type="OrthoDB" id="676979at2759"/>
<dbReference type="PANTHER" id="PTHR44329:SF289">
    <property type="entry name" value="SERINE_THREONINE-PROTEIN KINASE VIK"/>
    <property type="match status" value="1"/>
</dbReference>
<evidence type="ECO:0000256" key="3">
    <source>
        <dbReference type="ARBA" id="ARBA00022777"/>
    </source>
</evidence>
<dbReference type="SMART" id="SM00220">
    <property type="entry name" value="S_TKc"/>
    <property type="match status" value="1"/>
</dbReference>
<dbReference type="InterPro" id="IPR008271">
    <property type="entry name" value="Ser/Thr_kinase_AS"/>
</dbReference>
<protein>
    <recommendedName>
        <fullName evidence="7">Protein kinase domain-containing protein</fullName>
    </recommendedName>
</protein>
<feature type="region of interest" description="Disordered" evidence="6">
    <location>
        <begin position="143"/>
        <end position="168"/>
    </location>
</feature>
<evidence type="ECO:0000313" key="8">
    <source>
        <dbReference type="EMBL" id="GAX81843.1"/>
    </source>
</evidence>
<evidence type="ECO:0000256" key="4">
    <source>
        <dbReference type="ARBA" id="ARBA00022840"/>
    </source>
</evidence>
<feature type="region of interest" description="Disordered" evidence="6">
    <location>
        <begin position="256"/>
        <end position="277"/>
    </location>
</feature>
<feature type="compositionally biased region" description="Polar residues" evidence="6">
    <location>
        <begin position="576"/>
        <end position="595"/>
    </location>
</feature>
<evidence type="ECO:0000256" key="2">
    <source>
        <dbReference type="ARBA" id="ARBA00022741"/>
    </source>
</evidence>
<keyword evidence="3" id="KW-0418">Kinase</keyword>
<feature type="binding site" evidence="5">
    <location>
        <position position="335"/>
    </location>
    <ligand>
        <name>ATP</name>
        <dbReference type="ChEBI" id="CHEBI:30616"/>
    </ligand>
</feature>
<dbReference type="InterPro" id="IPR000719">
    <property type="entry name" value="Prot_kinase_dom"/>
</dbReference>
<feature type="region of interest" description="Disordered" evidence="6">
    <location>
        <begin position="189"/>
        <end position="216"/>
    </location>
</feature>
<dbReference type="EMBL" id="BEGY01000071">
    <property type="protein sequence ID" value="GAX81843.1"/>
    <property type="molecule type" value="Genomic_DNA"/>
</dbReference>
<dbReference type="Pfam" id="PF00069">
    <property type="entry name" value="Pkinase"/>
    <property type="match status" value="2"/>
</dbReference>
<feature type="region of interest" description="Disordered" evidence="6">
    <location>
        <begin position="541"/>
        <end position="595"/>
    </location>
</feature>
<evidence type="ECO:0000313" key="9">
    <source>
        <dbReference type="Proteomes" id="UP000232323"/>
    </source>
</evidence>
<comment type="caution">
    <text evidence="8">The sequence shown here is derived from an EMBL/GenBank/DDBJ whole genome shotgun (WGS) entry which is preliminary data.</text>
</comment>
<evidence type="ECO:0000256" key="5">
    <source>
        <dbReference type="PROSITE-ProRule" id="PRU10141"/>
    </source>
</evidence>
<evidence type="ECO:0000259" key="7">
    <source>
        <dbReference type="PROSITE" id="PS50011"/>
    </source>
</evidence>
<evidence type="ECO:0000256" key="1">
    <source>
        <dbReference type="ARBA" id="ARBA00022679"/>
    </source>
</evidence>
<keyword evidence="2 5" id="KW-0547">Nucleotide-binding</keyword>
<dbReference type="GO" id="GO:0004674">
    <property type="term" value="F:protein serine/threonine kinase activity"/>
    <property type="evidence" value="ECO:0007669"/>
    <property type="project" value="TreeGrafter"/>
</dbReference>
<dbReference type="AlphaFoldDB" id="A0A250XFL0"/>
<dbReference type="Gene3D" id="1.10.510.10">
    <property type="entry name" value="Transferase(Phosphotransferase) domain 1"/>
    <property type="match status" value="2"/>
</dbReference>
<keyword evidence="9" id="KW-1185">Reference proteome</keyword>
<dbReference type="InterPro" id="IPR017441">
    <property type="entry name" value="Protein_kinase_ATP_BS"/>
</dbReference>
<dbReference type="PROSITE" id="PS50011">
    <property type="entry name" value="PROTEIN_KINASE_DOM"/>
    <property type="match status" value="1"/>
</dbReference>
<dbReference type="InterPro" id="IPR011009">
    <property type="entry name" value="Kinase-like_dom_sf"/>
</dbReference>
<accession>A0A250XFL0</accession>
<proteinExistence type="predicted"/>
<keyword evidence="1" id="KW-0808">Transferase</keyword>
<sequence>MLRMFDLNSTVEYVKGSEVEEPAFYSGKFFEGQHKRSFMLDEYGDKFTCSQHPFTICGPLGEGSLSLAPPGNSSVNTPASSEIRFATGRQSTRQMQQSAPDDDDYSFVPLPLDFDDITNHRCSESSQRAIRDKNSTSFLMDSSELQSGLSGPSQNNKPSGTTWTAEPSRAGMYPVPVVRALSNLNPHNVSASANLPSSEHGGSLPRKHYGSSSSPSVVIKQNWTQINSKQSQDPSLHMLHNKAHDASLRFLIPATTTAGARSSSSRHTKSKDSTRSVGKLSIRTFDDVSGIGGSVRVSIVIQQSDLSHVKTLGHGSFGVVEQCFFKPQHRMVAVKRLRPEFVKNKEDVESLRSEIALLRRLFHENIIEYIGYGSKDVSSEETADKTMFLVQEYIDGGTLKSLVSRQMKDTRGKLKYSTQDAVRWMLYIACGLQYLHSRHPMVIHRDLKLENILLKGKDPATLRPKIADFGMSALVSRTFENAVRPEDQQGSSSFANLSMDSTYAAIAAAEMNSLVQYSILNLSTGPSAVAAKDIPLGKSPPLGFPDLPSNPAAGPHSPVSAECNNNPSLRLPLPPFTSNNQQIADGNRSAADTSAAGANSMLTRIPSGERADAWMQNARLRRISRTNEGVHRPALAATPVRPAVRSNDDPERSNVSCISEEMDGEGSTMDMRDLKVSSPERQLSGRTGTLMYMAPEVYLRQPYDDKADVFSFGIMAYEVLHRYQMVSATDGSLEECQAYARRVATSGFRPPIDPDLPESLGSLLKSCWQADAHARPSMDHVVSRLKDILAREDWVACEKKFMPIKLVSPKQGVVACCHIC</sequence>
<feature type="domain" description="Protein kinase" evidence="7">
    <location>
        <begin position="306"/>
        <end position="795"/>
    </location>
</feature>
<dbReference type="STRING" id="1157962.A0A250XFL0"/>
<reference evidence="8 9" key="1">
    <citation type="submission" date="2017-08" db="EMBL/GenBank/DDBJ databases">
        <title>Acidophilic green algal genome provides insights into adaptation to an acidic environment.</title>
        <authorList>
            <person name="Hirooka S."/>
            <person name="Hirose Y."/>
            <person name="Kanesaki Y."/>
            <person name="Higuchi S."/>
            <person name="Fujiwara T."/>
            <person name="Onuma R."/>
            <person name="Era A."/>
            <person name="Ohbayashi R."/>
            <person name="Uzuka A."/>
            <person name="Nozaki H."/>
            <person name="Yoshikawa H."/>
            <person name="Miyagishima S.Y."/>
        </authorList>
    </citation>
    <scope>NUCLEOTIDE SEQUENCE [LARGE SCALE GENOMIC DNA]</scope>
    <source>
        <strain evidence="8 9">NIES-2499</strain>
    </source>
</reference>